<feature type="compositionally biased region" description="Polar residues" evidence="1">
    <location>
        <begin position="38"/>
        <end position="49"/>
    </location>
</feature>
<sequence length="177" mass="19793">MATTLQETFCNNLNKPEPPPSSNSYPQNVQRSGFALSWHSQHGTPATSDGQDKAKQNPAAVDDEYRVRDEEEGADVAVHRGLWSLLQARKRSMVGADGWCVNFDKGTRKCLIYNDRPYFCRVEAEVFQSLYGINEKKFNKEACRSCRDTIKSVYGPHSKELVNFNSAVTSSSSSNSC</sequence>
<gene>
    <name evidence="2" type="ORF">Prudu_017610</name>
</gene>
<dbReference type="EMBL" id="AP019302">
    <property type="protein sequence ID" value="BBH06062.1"/>
    <property type="molecule type" value="Genomic_DNA"/>
</dbReference>
<feature type="compositionally biased region" description="Polar residues" evidence="1">
    <location>
        <begin position="22"/>
        <end position="31"/>
    </location>
</feature>
<feature type="compositionally biased region" description="Polar residues" evidence="1">
    <location>
        <begin position="1"/>
        <end position="14"/>
    </location>
</feature>
<protein>
    <submittedName>
        <fullName evidence="2">Uncharacterized protein</fullName>
    </submittedName>
</protein>
<proteinExistence type="predicted"/>
<dbReference type="AlphaFoldDB" id="A0A4Y1RNY7"/>
<name>A0A4Y1RNY7_PRUDU</name>
<accession>A0A4Y1RNY7</accession>
<dbReference type="InterPro" id="IPR005358">
    <property type="entry name" value="Puta_zinc/iron-chelating_dom"/>
</dbReference>
<dbReference type="PANTHER" id="PTHR36791">
    <property type="entry name" value="OS03G0363400 PROTEIN"/>
    <property type="match status" value="1"/>
</dbReference>
<evidence type="ECO:0000313" key="2">
    <source>
        <dbReference type="EMBL" id="BBH06062.1"/>
    </source>
</evidence>
<feature type="region of interest" description="Disordered" evidence="1">
    <location>
        <begin position="1"/>
        <end position="61"/>
    </location>
</feature>
<dbReference type="Pfam" id="PF03692">
    <property type="entry name" value="CxxCxxCC"/>
    <property type="match status" value="1"/>
</dbReference>
<evidence type="ECO:0000256" key="1">
    <source>
        <dbReference type="SAM" id="MobiDB-lite"/>
    </source>
</evidence>
<organism evidence="2">
    <name type="scientific">Prunus dulcis</name>
    <name type="common">Almond</name>
    <name type="synonym">Amygdalus dulcis</name>
    <dbReference type="NCBI Taxonomy" id="3755"/>
    <lineage>
        <taxon>Eukaryota</taxon>
        <taxon>Viridiplantae</taxon>
        <taxon>Streptophyta</taxon>
        <taxon>Embryophyta</taxon>
        <taxon>Tracheophyta</taxon>
        <taxon>Spermatophyta</taxon>
        <taxon>Magnoliopsida</taxon>
        <taxon>eudicotyledons</taxon>
        <taxon>Gunneridae</taxon>
        <taxon>Pentapetalae</taxon>
        <taxon>rosids</taxon>
        <taxon>fabids</taxon>
        <taxon>Rosales</taxon>
        <taxon>Rosaceae</taxon>
        <taxon>Amygdaloideae</taxon>
        <taxon>Amygdaleae</taxon>
        <taxon>Prunus</taxon>
    </lineage>
</organism>
<dbReference type="PANTHER" id="PTHR36791:SF2">
    <property type="entry name" value="OS03G0363400 PROTEIN"/>
    <property type="match status" value="1"/>
</dbReference>
<reference evidence="2" key="1">
    <citation type="journal article" date="2019" name="Science">
        <title>Mutation of a bHLH transcription factor allowed almond domestication.</title>
        <authorList>
            <person name="Sanchez-Perez R."/>
            <person name="Pavan S."/>
            <person name="Mazzeo R."/>
            <person name="Moldovan C."/>
            <person name="Aiese Cigliano R."/>
            <person name="Del Cueto J."/>
            <person name="Ricciardi F."/>
            <person name="Lotti C."/>
            <person name="Ricciardi L."/>
            <person name="Dicenta F."/>
            <person name="Lopez-Marques R.L."/>
            <person name="Lindberg Moller B."/>
        </authorList>
    </citation>
    <scope>NUCLEOTIDE SEQUENCE</scope>
</reference>